<dbReference type="GO" id="GO:0005737">
    <property type="term" value="C:cytoplasm"/>
    <property type="evidence" value="ECO:0007669"/>
    <property type="project" value="TreeGrafter"/>
</dbReference>
<reference evidence="2 3" key="1">
    <citation type="submission" date="2016-10" db="EMBL/GenBank/DDBJ databases">
        <authorList>
            <person name="de Groot N.N."/>
        </authorList>
    </citation>
    <scope>NUCLEOTIDE SEQUENCE [LARGE SCALE GENOMIC DNA]</scope>
    <source>
        <strain evidence="2 3">MON 2.2</strain>
    </source>
</reference>
<dbReference type="GO" id="GO:0004029">
    <property type="term" value="F:aldehyde dehydrogenase (NAD+) activity"/>
    <property type="evidence" value="ECO:0007669"/>
    <property type="project" value="TreeGrafter"/>
</dbReference>
<evidence type="ECO:0000313" key="2">
    <source>
        <dbReference type="EMBL" id="SDE36416.1"/>
    </source>
</evidence>
<dbReference type="CDD" id="cd05262">
    <property type="entry name" value="SDR_a7"/>
    <property type="match status" value="1"/>
</dbReference>
<sequence>MDIFVTGASGFIGRAVVPELLASGHRVSGLARSATAARTISDLGATAVRGTLDDLDLLRSTAGANDAVVHLAFKHDIAFTGDYDGAAEADRVAIETLGTSVGGDDPTLVIASGLAGLSFGRPTTERDVPTEAGPATARLAGAAAALALADRGVRSSVVRLAPTVHADGAGGLAEMYANASRAAGVIRYIGDGAFRWPAVHRSDAATLFRLAVEQAAAGSVLHAATEEGIAVRDLAEALGRSMGLPVESIAREGAEEHLGWLAGFVATDVPASSAITRDQLGWRPSGPSLLDDVSAGHYA</sequence>
<evidence type="ECO:0000313" key="3">
    <source>
        <dbReference type="Proteomes" id="UP000198546"/>
    </source>
</evidence>
<dbReference type="RefSeq" id="WP_090594928.1">
    <property type="nucleotide sequence ID" value="NZ_LT629688.1"/>
</dbReference>
<dbReference type="InterPro" id="IPR051783">
    <property type="entry name" value="NAD(P)-dependent_oxidoreduct"/>
</dbReference>
<gene>
    <name evidence="2" type="ORF">SAMN04489747_3217</name>
</gene>
<dbReference type="Gene3D" id="3.40.50.720">
    <property type="entry name" value="NAD(P)-binding Rossmann-like Domain"/>
    <property type="match status" value="1"/>
</dbReference>
<feature type="domain" description="NAD-dependent epimerase/dehydratase" evidence="1">
    <location>
        <begin position="3"/>
        <end position="218"/>
    </location>
</feature>
<proteinExistence type="predicted"/>
<dbReference type="PANTHER" id="PTHR48079:SF6">
    <property type="entry name" value="NAD(P)-BINDING DOMAIN-CONTAINING PROTEIN-RELATED"/>
    <property type="match status" value="1"/>
</dbReference>
<accession>A0A1G7CCH4</accession>
<dbReference type="SUPFAM" id="SSF51735">
    <property type="entry name" value="NAD(P)-binding Rossmann-fold domains"/>
    <property type="match status" value="1"/>
</dbReference>
<dbReference type="OrthoDB" id="9787292at2"/>
<dbReference type="STRING" id="675864.SAMN04489747_3217"/>
<evidence type="ECO:0000259" key="1">
    <source>
        <dbReference type="Pfam" id="PF01370"/>
    </source>
</evidence>
<dbReference type="AlphaFoldDB" id="A0A1G7CCH4"/>
<keyword evidence="3" id="KW-1185">Reference proteome</keyword>
<organism evidence="2 3">
    <name type="scientific">Auraticoccus monumenti</name>
    <dbReference type="NCBI Taxonomy" id="675864"/>
    <lineage>
        <taxon>Bacteria</taxon>
        <taxon>Bacillati</taxon>
        <taxon>Actinomycetota</taxon>
        <taxon>Actinomycetes</taxon>
        <taxon>Propionibacteriales</taxon>
        <taxon>Propionibacteriaceae</taxon>
        <taxon>Auraticoccus</taxon>
    </lineage>
</organism>
<dbReference type="InterPro" id="IPR001509">
    <property type="entry name" value="Epimerase_deHydtase"/>
</dbReference>
<name>A0A1G7CCH4_9ACTN</name>
<dbReference type="Proteomes" id="UP000198546">
    <property type="component" value="Chromosome i"/>
</dbReference>
<dbReference type="Pfam" id="PF01370">
    <property type="entry name" value="Epimerase"/>
    <property type="match status" value="1"/>
</dbReference>
<protein>
    <submittedName>
        <fullName evidence="2">Nucleoside-diphosphate-sugar epimerase</fullName>
    </submittedName>
</protein>
<dbReference type="InterPro" id="IPR036291">
    <property type="entry name" value="NAD(P)-bd_dom_sf"/>
</dbReference>
<dbReference type="EMBL" id="LT629688">
    <property type="protein sequence ID" value="SDE36416.1"/>
    <property type="molecule type" value="Genomic_DNA"/>
</dbReference>
<dbReference type="PANTHER" id="PTHR48079">
    <property type="entry name" value="PROTEIN YEEZ"/>
    <property type="match status" value="1"/>
</dbReference>